<reference evidence="1 2" key="1">
    <citation type="submission" date="2019-12" db="EMBL/GenBank/DDBJ databases">
        <title>Novel species isolated from a subtropical stream in China.</title>
        <authorList>
            <person name="Lu H."/>
        </authorList>
    </citation>
    <scope>NUCLEOTIDE SEQUENCE [LARGE SCALE GENOMIC DNA]</scope>
    <source>
        <strain evidence="1 2">FT50W</strain>
    </source>
</reference>
<gene>
    <name evidence="1" type="ORF">GTP44_04075</name>
</gene>
<protein>
    <submittedName>
        <fullName evidence="1">Uncharacterized protein</fullName>
    </submittedName>
</protein>
<dbReference type="Proteomes" id="UP000474565">
    <property type="component" value="Unassembled WGS sequence"/>
</dbReference>
<accession>A0A6L8MHA9</accession>
<dbReference type="RefSeq" id="WP_161018428.1">
    <property type="nucleotide sequence ID" value="NZ_WWCP01000002.1"/>
</dbReference>
<evidence type="ECO:0000313" key="1">
    <source>
        <dbReference type="EMBL" id="MYM81136.1"/>
    </source>
</evidence>
<proteinExistence type="predicted"/>
<organism evidence="1 2">
    <name type="scientific">Duganella lactea</name>
    <dbReference type="NCBI Taxonomy" id="2692173"/>
    <lineage>
        <taxon>Bacteria</taxon>
        <taxon>Pseudomonadati</taxon>
        <taxon>Pseudomonadota</taxon>
        <taxon>Betaproteobacteria</taxon>
        <taxon>Burkholderiales</taxon>
        <taxon>Oxalobacteraceae</taxon>
        <taxon>Telluria group</taxon>
        <taxon>Duganella</taxon>
    </lineage>
</organism>
<name>A0A6L8MHA9_9BURK</name>
<sequence length="232" mass="27288">MTHECTEERFLRDVADHKMIVIRDEGVNRHIRFKESSTNNQYFDLITWPGHLCYTGDMGTYVFQRTEDMFSFFRTDRDYNRQRGRRIAINPHYWTEKLIAVHGGRDGGKAMEYDEAQFRRVINQYRVDWMRGAKAEGLLDADGRRALWEAVDDEVFGALEDGGVDRALWAAHEFSYRDGDSTGSRDSWHFEELWEHRMKDYTFGMVWCLYALAWGIEQYDMAKQPAAEAVPA</sequence>
<evidence type="ECO:0000313" key="2">
    <source>
        <dbReference type="Proteomes" id="UP000474565"/>
    </source>
</evidence>
<dbReference type="EMBL" id="WWCP01000002">
    <property type="protein sequence ID" value="MYM81136.1"/>
    <property type="molecule type" value="Genomic_DNA"/>
</dbReference>
<comment type="caution">
    <text evidence="1">The sequence shown here is derived from an EMBL/GenBank/DDBJ whole genome shotgun (WGS) entry which is preliminary data.</text>
</comment>
<dbReference type="AlphaFoldDB" id="A0A6L8MHA9"/>